<comment type="pathway">
    <text evidence="1 7">Metabolic intermediate biosynthesis; chorismate biosynthesis; chorismate from D-erythrose 4-phosphate and phosphoenolpyruvate: step 4/7.</text>
</comment>
<keyword evidence="4 7" id="KW-0521">NADP</keyword>
<feature type="domain" description="SDH C-terminal" evidence="9">
    <location>
        <begin position="249"/>
        <end position="276"/>
    </location>
</feature>
<dbReference type="PANTHER" id="PTHR21089">
    <property type="entry name" value="SHIKIMATE DEHYDROGENASE"/>
    <property type="match status" value="1"/>
</dbReference>
<sequence>MNTITGYTGLYGIVADPIKHSFSPMMHNTAFQYLGINDVYLAFEVKPEHLSDFITSAKILPIKGFNVSMPYKVDILPYLDELTLQAKLCQAVNTVKNKDGKLIGHISDGIGFMKACEEKGWQFQNQKVVVLGAGGAARAIVVALTQYAKEIVIYNRSHKDWIQQVQAQCDCPLVLKSLNDIQGLKEDLKDSYALIQTTNVGMAPHEEGCLIPDVSYLPQHIKVADIIYNPQETKLLKMAREKGLEYMNGEGMIVYQGAESFEFWTGQKMPIPQVKKV</sequence>
<dbReference type="GO" id="GO:0004764">
    <property type="term" value="F:shikimate 3-dehydrogenase (NADP+) activity"/>
    <property type="evidence" value="ECO:0007669"/>
    <property type="project" value="UniProtKB-EC"/>
</dbReference>
<dbReference type="Gene3D" id="3.40.50.10860">
    <property type="entry name" value="Leucine Dehydrogenase, chain A, domain 1"/>
    <property type="match status" value="1"/>
</dbReference>
<dbReference type="SUPFAM" id="SSF51735">
    <property type="entry name" value="NAD(P)-binding Rossmann-fold domains"/>
    <property type="match status" value="1"/>
</dbReference>
<feature type="active site" description="Proton acceptor" evidence="7">
    <location>
        <position position="72"/>
    </location>
</feature>
<keyword evidence="6 7" id="KW-0057">Aromatic amino acid biosynthesis</keyword>
<feature type="domain" description="Shikimate dehydrogenase substrate binding N-terminal" evidence="8">
    <location>
        <begin position="13"/>
        <end position="95"/>
    </location>
</feature>
<evidence type="ECO:0000256" key="3">
    <source>
        <dbReference type="ARBA" id="ARBA00022605"/>
    </source>
</evidence>
<dbReference type="InterPro" id="IPR022893">
    <property type="entry name" value="Shikimate_DH_fam"/>
</dbReference>
<organism evidence="10 11">
    <name type="scientific">Allocoprobacillus halotolerans</name>
    <dbReference type="NCBI Taxonomy" id="2944914"/>
    <lineage>
        <taxon>Bacteria</taxon>
        <taxon>Bacillati</taxon>
        <taxon>Bacillota</taxon>
        <taxon>Erysipelotrichia</taxon>
        <taxon>Erysipelotrichales</taxon>
        <taxon>Erysipelotrichaceae</taxon>
        <taxon>Allocoprobacillus</taxon>
    </lineage>
</organism>
<dbReference type="EMBL" id="CP101620">
    <property type="protein sequence ID" value="UTY40030.1"/>
    <property type="molecule type" value="Genomic_DNA"/>
</dbReference>
<dbReference type="Pfam" id="PF18317">
    <property type="entry name" value="SDH_C"/>
    <property type="match status" value="1"/>
</dbReference>
<evidence type="ECO:0000256" key="4">
    <source>
        <dbReference type="ARBA" id="ARBA00022857"/>
    </source>
</evidence>
<evidence type="ECO:0000256" key="1">
    <source>
        <dbReference type="ARBA" id="ARBA00004871"/>
    </source>
</evidence>
<feature type="binding site" evidence="7">
    <location>
        <position position="93"/>
    </location>
    <ligand>
        <name>shikimate</name>
        <dbReference type="ChEBI" id="CHEBI:36208"/>
    </ligand>
</feature>
<feature type="binding site" evidence="7">
    <location>
        <position position="249"/>
    </location>
    <ligand>
        <name>NADP(+)</name>
        <dbReference type="ChEBI" id="CHEBI:58349"/>
    </ligand>
</feature>
<feature type="binding site" evidence="7">
    <location>
        <position position="226"/>
    </location>
    <ligand>
        <name>NADP(+)</name>
        <dbReference type="ChEBI" id="CHEBI:58349"/>
    </ligand>
</feature>
<dbReference type="HAMAP" id="MF_00222">
    <property type="entry name" value="Shikimate_DH_AroE"/>
    <property type="match status" value="1"/>
</dbReference>
<dbReference type="RefSeq" id="WP_290141464.1">
    <property type="nucleotide sequence ID" value="NZ_CP101620.1"/>
</dbReference>
<dbReference type="InterPro" id="IPR041121">
    <property type="entry name" value="SDH_C"/>
</dbReference>
<comment type="subunit">
    <text evidence="7">Homodimer.</text>
</comment>
<dbReference type="Gene3D" id="3.40.50.720">
    <property type="entry name" value="NAD(P)-binding Rossmann-like Domain"/>
    <property type="match status" value="1"/>
</dbReference>
<comment type="caution">
    <text evidence="7">Lacks conserved residue(s) required for the propagation of feature annotation.</text>
</comment>
<dbReference type="InterPro" id="IPR013708">
    <property type="entry name" value="Shikimate_DH-bd_N"/>
</dbReference>
<accession>A0ABY5I4Y9</accession>
<protein>
    <recommendedName>
        <fullName evidence="2 7">Shikimate dehydrogenase (NADP(+))</fullName>
        <shortName evidence="7">SDH</shortName>
        <ecNumber evidence="2 7">1.1.1.25</ecNumber>
    </recommendedName>
</protein>
<evidence type="ECO:0000313" key="11">
    <source>
        <dbReference type="Proteomes" id="UP001060112"/>
    </source>
</evidence>
<evidence type="ECO:0000259" key="9">
    <source>
        <dbReference type="Pfam" id="PF18317"/>
    </source>
</evidence>
<comment type="similarity">
    <text evidence="7">Belongs to the shikimate dehydrogenase family.</text>
</comment>
<dbReference type="InterPro" id="IPR036291">
    <property type="entry name" value="NAD(P)-bd_dom_sf"/>
</dbReference>
<dbReference type="EC" id="1.1.1.25" evidence="2 7"/>
<feature type="binding site" evidence="7">
    <location>
        <position position="68"/>
    </location>
    <ligand>
        <name>shikimate</name>
        <dbReference type="ChEBI" id="CHEBI:36208"/>
    </ligand>
</feature>
<dbReference type="Pfam" id="PF08501">
    <property type="entry name" value="Shikimate_dh_N"/>
    <property type="match status" value="1"/>
</dbReference>
<dbReference type="NCBIfam" id="TIGR00507">
    <property type="entry name" value="aroE"/>
    <property type="match status" value="1"/>
</dbReference>
<gene>
    <name evidence="7 10" type="primary">aroE</name>
    <name evidence="10" type="ORF">NMU03_04290</name>
</gene>
<evidence type="ECO:0000256" key="6">
    <source>
        <dbReference type="ARBA" id="ARBA00023141"/>
    </source>
</evidence>
<dbReference type="PANTHER" id="PTHR21089:SF1">
    <property type="entry name" value="BIFUNCTIONAL 3-DEHYDROQUINATE DEHYDRATASE_SHIKIMATE DEHYDROGENASE, CHLOROPLASTIC"/>
    <property type="match status" value="1"/>
</dbReference>
<feature type="binding site" evidence="7">
    <location>
        <position position="228"/>
    </location>
    <ligand>
        <name>shikimate</name>
        <dbReference type="ChEBI" id="CHEBI:36208"/>
    </ligand>
</feature>
<dbReference type="InterPro" id="IPR046346">
    <property type="entry name" value="Aminoacid_DH-like_N_sf"/>
</dbReference>
<evidence type="ECO:0000256" key="5">
    <source>
        <dbReference type="ARBA" id="ARBA00023002"/>
    </source>
</evidence>
<evidence type="ECO:0000259" key="8">
    <source>
        <dbReference type="Pfam" id="PF08501"/>
    </source>
</evidence>
<dbReference type="SUPFAM" id="SSF53223">
    <property type="entry name" value="Aminoacid dehydrogenase-like, N-terminal domain"/>
    <property type="match status" value="1"/>
</dbReference>
<keyword evidence="3 7" id="KW-0028">Amino-acid biosynthesis</keyword>
<dbReference type="InterPro" id="IPR011342">
    <property type="entry name" value="Shikimate_DH"/>
</dbReference>
<keyword evidence="11" id="KW-1185">Reference proteome</keyword>
<comment type="catalytic activity">
    <reaction evidence="7">
        <text>shikimate + NADP(+) = 3-dehydroshikimate + NADPH + H(+)</text>
        <dbReference type="Rhea" id="RHEA:17737"/>
        <dbReference type="ChEBI" id="CHEBI:15378"/>
        <dbReference type="ChEBI" id="CHEBI:16630"/>
        <dbReference type="ChEBI" id="CHEBI:36208"/>
        <dbReference type="ChEBI" id="CHEBI:57783"/>
        <dbReference type="ChEBI" id="CHEBI:58349"/>
        <dbReference type="EC" id="1.1.1.25"/>
    </reaction>
</comment>
<feature type="binding site" evidence="7">
    <location>
        <begin position="132"/>
        <end position="136"/>
    </location>
    <ligand>
        <name>NADP(+)</name>
        <dbReference type="ChEBI" id="CHEBI:58349"/>
    </ligand>
</feature>
<feature type="binding site" evidence="7">
    <location>
        <position position="108"/>
    </location>
    <ligand>
        <name>shikimate</name>
        <dbReference type="ChEBI" id="CHEBI:36208"/>
    </ligand>
</feature>
<dbReference type="CDD" id="cd01065">
    <property type="entry name" value="NAD_bind_Shikimate_DH"/>
    <property type="match status" value="1"/>
</dbReference>
<evidence type="ECO:0000256" key="7">
    <source>
        <dbReference type="HAMAP-Rule" id="MF_00222"/>
    </source>
</evidence>
<feature type="binding site" evidence="7">
    <location>
        <position position="256"/>
    </location>
    <ligand>
        <name>shikimate</name>
        <dbReference type="ChEBI" id="CHEBI:36208"/>
    </ligand>
</feature>
<evidence type="ECO:0000313" key="10">
    <source>
        <dbReference type="EMBL" id="UTY40030.1"/>
    </source>
</evidence>
<dbReference type="Proteomes" id="UP001060112">
    <property type="component" value="Chromosome"/>
</dbReference>
<proteinExistence type="inferred from homology"/>
<evidence type="ECO:0000256" key="2">
    <source>
        <dbReference type="ARBA" id="ARBA00012962"/>
    </source>
</evidence>
<reference evidence="10" key="1">
    <citation type="submission" date="2022-07" db="EMBL/GenBank/DDBJ databases">
        <title>Faecal culturing of patients with breast cancer.</title>
        <authorList>
            <person name="Teng N.M.Y."/>
            <person name="Kiu R."/>
            <person name="Evans R."/>
            <person name="Baker D.J."/>
            <person name="Zenner C."/>
            <person name="Robinson S.D."/>
            <person name="Hall L.J."/>
        </authorList>
    </citation>
    <scope>NUCLEOTIDE SEQUENCE</scope>
    <source>
        <strain evidence="10">LH1062</strain>
    </source>
</reference>
<keyword evidence="5 7" id="KW-0560">Oxidoreductase</keyword>
<feature type="binding site" evidence="7">
    <location>
        <begin position="21"/>
        <end position="23"/>
    </location>
    <ligand>
        <name>shikimate</name>
        <dbReference type="ChEBI" id="CHEBI:36208"/>
    </ligand>
</feature>
<name>A0ABY5I4Y9_9FIRM</name>
<comment type="function">
    <text evidence="7">Involved in the biosynthesis of the chorismate, which leads to the biosynthesis of aromatic amino acids. Catalyzes the reversible NADPH linked reduction of 3-dehydroshikimate (DHSA) to yield shikimate (SA).</text>
</comment>